<feature type="non-terminal residue" evidence="2">
    <location>
        <position position="1"/>
    </location>
</feature>
<feature type="compositionally biased region" description="Basic and acidic residues" evidence="1">
    <location>
        <begin position="1"/>
        <end position="20"/>
    </location>
</feature>
<sequence length="84" mass="9998">RNVDDKVELLKEATESDSRNKRQNYWSEITNNRPLYNMFPYNSMFMSPQSPYLRNNDFWNSNQSPQRFLRNTDTKQEKGGSGDV</sequence>
<evidence type="ECO:0000313" key="2">
    <source>
        <dbReference type="EMBL" id="CEK54425.1"/>
    </source>
</evidence>
<reference evidence="2" key="1">
    <citation type="submission" date="2014-12" db="EMBL/GenBank/DDBJ databases">
        <title>Insight into the proteome of Arion vulgaris.</title>
        <authorList>
            <person name="Aradska J."/>
            <person name="Bulat T."/>
            <person name="Smidak R."/>
            <person name="Sarate P."/>
            <person name="Gangsoo J."/>
            <person name="Sialana F."/>
            <person name="Bilban M."/>
            <person name="Lubec G."/>
        </authorList>
    </citation>
    <scope>NUCLEOTIDE SEQUENCE</scope>
    <source>
        <tissue evidence="2">Skin</tissue>
    </source>
</reference>
<name>A0A0B6YFZ2_9EUPU</name>
<dbReference type="EMBL" id="HACG01007560">
    <property type="protein sequence ID" value="CEK54425.1"/>
    <property type="molecule type" value="Transcribed_RNA"/>
</dbReference>
<proteinExistence type="predicted"/>
<evidence type="ECO:0000256" key="1">
    <source>
        <dbReference type="SAM" id="MobiDB-lite"/>
    </source>
</evidence>
<accession>A0A0B6YFZ2</accession>
<organism evidence="2">
    <name type="scientific">Arion vulgaris</name>
    <dbReference type="NCBI Taxonomy" id="1028688"/>
    <lineage>
        <taxon>Eukaryota</taxon>
        <taxon>Metazoa</taxon>
        <taxon>Spiralia</taxon>
        <taxon>Lophotrochozoa</taxon>
        <taxon>Mollusca</taxon>
        <taxon>Gastropoda</taxon>
        <taxon>Heterobranchia</taxon>
        <taxon>Euthyneura</taxon>
        <taxon>Panpulmonata</taxon>
        <taxon>Eupulmonata</taxon>
        <taxon>Stylommatophora</taxon>
        <taxon>Helicina</taxon>
        <taxon>Arionoidea</taxon>
        <taxon>Arionidae</taxon>
        <taxon>Arion</taxon>
    </lineage>
</organism>
<feature type="compositionally biased region" description="Polar residues" evidence="1">
    <location>
        <begin position="56"/>
        <end position="69"/>
    </location>
</feature>
<dbReference type="AlphaFoldDB" id="A0A0B6YFZ2"/>
<feature type="non-terminal residue" evidence="2">
    <location>
        <position position="84"/>
    </location>
</feature>
<protein>
    <submittedName>
        <fullName evidence="2">Uncharacterized protein</fullName>
    </submittedName>
</protein>
<feature type="region of interest" description="Disordered" evidence="1">
    <location>
        <begin position="1"/>
        <end position="25"/>
    </location>
</feature>
<feature type="compositionally biased region" description="Basic and acidic residues" evidence="1">
    <location>
        <begin position="70"/>
        <end position="84"/>
    </location>
</feature>
<feature type="region of interest" description="Disordered" evidence="1">
    <location>
        <begin position="56"/>
        <end position="84"/>
    </location>
</feature>
<gene>
    <name evidence="2" type="primary">ORF22761</name>
</gene>